<feature type="region of interest" description="Disordered" evidence="2">
    <location>
        <begin position="16"/>
        <end position="93"/>
    </location>
</feature>
<evidence type="ECO:0008006" key="5">
    <source>
        <dbReference type="Google" id="ProtNLM"/>
    </source>
</evidence>
<gene>
    <name evidence="3" type="ORF">Purlil1_12364</name>
</gene>
<feature type="compositionally biased region" description="Basic residues" evidence="2">
    <location>
        <begin position="21"/>
        <end position="32"/>
    </location>
</feature>
<organism evidence="3 4">
    <name type="scientific">Purpureocillium lilacinum</name>
    <name type="common">Paecilomyces lilacinus</name>
    <dbReference type="NCBI Taxonomy" id="33203"/>
    <lineage>
        <taxon>Eukaryota</taxon>
        <taxon>Fungi</taxon>
        <taxon>Dikarya</taxon>
        <taxon>Ascomycota</taxon>
        <taxon>Pezizomycotina</taxon>
        <taxon>Sordariomycetes</taxon>
        <taxon>Hypocreomycetidae</taxon>
        <taxon>Hypocreales</taxon>
        <taxon>Ophiocordycipitaceae</taxon>
        <taxon>Purpureocillium</taxon>
    </lineage>
</organism>
<dbReference type="SUPFAM" id="SSF54160">
    <property type="entry name" value="Chromo domain-like"/>
    <property type="match status" value="1"/>
</dbReference>
<feature type="region of interest" description="Disordered" evidence="2">
    <location>
        <begin position="322"/>
        <end position="342"/>
    </location>
</feature>
<dbReference type="Gene3D" id="2.40.50.40">
    <property type="match status" value="1"/>
</dbReference>
<evidence type="ECO:0000256" key="1">
    <source>
        <dbReference type="ARBA" id="ARBA00011353"/>
    </source>
</evidence>
<feature type="compositionally biased region" description="Polar residues" evidence="2">
    <location>
        <begin position="206"/>
        <end position="221"/>
    </location>
</feature>
<proteinExistence type="predicted"/>
<protein>
    <recommendedName>
        <fullName evidence="5">Chromo domain-containing protein</fullName>
    </recommendedName>
</protein>
<evidence type="ECO:0000313" key="3">
    <source>
        <dbReference type="EMBL" id="KAK4077280.1"/>
    </source>
</evidence>
<dbReference type="InterPro" id="IPR016197">
    <property type="entry name" value="Chromo-like_dom_sf"/>
</dbReference>
<comment type="caution">
    <text evidence="3">The sequence shown here is derived from an EMBL/GenBank/DDBJ whole genome shotgun (WGS) entry which is preliminary data.</text>
</comment>
<dbReference type="EMBL" id="JAWRVI010000100">
    <property type="protein sequence ID" value="KAK4077280.1"/>
    <property type="molecule type" value="Genomic_DNA"/>
</dbReference>
<feature type="region of interest" description="Disordered" evidence="2">
    <location>
        <begin position="184"/>
        <end position="274"/>
    </location>
</feature>
<name>A0ABR0BH14_PURLI</name>
<feature type="compositionally biased region" description="Basic residues" evidence="2">
    <location>
        <begin position="322"/>
        <end position="336"/>
    </location>
</feature>
<evidence type="ECO:0000313" key="4">
    <source>
        <dbReference type="Proteomes" id="UP001287286"/>
    </source>
</evidence>
<keyword evidence="4" id="KW-1185">Reference proteome</keyword>
<accession>A0ABR0BH14</accession>
<comment type="subunit">
    <text evidence="1">Component of the NuA4 histone acetyltransferase complex.</text>
</comment>
<evidence type="ECO:0000256" key="2">
    <source>
        <dbReference type="SAM" id="MobiDB-lite"/>
    </source>
</evidence>
<dbReference type="Proteomes" id="UP001287286">
    <property type="component" value="Unassembled WGS sequence"/>
</dbReference>
<sequence>MYVRFDEPFDANTYNNLQKKVAQRRTKQVAKRQPKDAPRAKGRSALPPNQNKPIAGDGEGTSANNNQRLSIGVFPERGNDIPGEEPATSLPLDNVSLPPIRPLIRFAAHPTGKDIISPIGSTLTTPFKETCRDIAAQPPATGAGPSYGAITESAADSEIGSQMDEYTGDTGDVRSPNDFEVRWQRSTATPETTERSVVGSVDAATSHWSSAHSQSTQNATSEDGPPREMGLEMYDSSSADELEDCIEIAPPPIDTDTGSYARPLRSSDDGTPTDEWEVRCIVGEEEIDGKLHYMVEWKPTLVSEDDAHNITQLIKEWQKRKTQIQARARRSKKRKPLPSVQG</sequence>
<reference evidence="3 4" key="1">
    <citation type="journal article" date="2024" name="Microbiol. Resour. Announc.">
        <title>Genome annotations for the ascomycete fungi Trichoderma harzianum, Trichoderma aggressivum, and Purpureocillium lilacinum.</title>
        <authorList>
            <person name="Beijen E.P.W."/>
            <person name="Ohm R.A."/>
        </authorList>
    </citation>
    <scope>NUCLEOTIDE SEQUENCE [LARGE SCALE GENOMIC DNA]</scope>
    <source>
        <strain evidence="3 4">CBS 150709</strain>
    </source>
</reference>